<dbReference type="PANTHER" id="PTHR14499:SF136">
    <property type="entry name" value="GH08630P"/>
    <property type="match status" value="1"/>
</dbReference>
<dbReference type="PANTHER" id="PTHR14499">
    <property type="entry name" value="POTASSIUM CHANNEL TETRAMERIZATION DOMAIN-CONTAINING"/>
    <property type="match status" value="1"/>
</dbReference>
<dbReference type="OrthoDB" id="2414723at2759"/>
<dbReference type="InterPro" id="IPR011333">
    <property type="entry name" value="SKP1/BTB/POZ_sf"/>
</dbReference>
<gene>
    <name evidence="3" type="ORF">PV07_10525</name>
</gene>
<keyword evidence="4" id="KW-1185">Reference proteome</keyword>
<dbReference type="Proteomes" id="UP000054466">
    <property type="component" value="Unassembled WGS sequence"/>
</dbReference>
<dbReference type="RefSeq" id="XP_016245051.1">
    <property type="nucleotide sequence ID" value="XM_016397860.1"/>
</dbReference>
<dbReference type="SUPFAM" id="SSF54695">
    <property type="entry name" value="POZ domain"/>
    <property type="match status" value="1"/>
</dbReference>
<evidence type="ECO:0000259" key="2">
    <source>
        <dbReference type="PROSITE" id="PS50097"/>
    </source>
</evidence>
<dbReference type="Pfam" id="PF02214">
    <property type="entry name" value="BTB_2"/>
    <property type="match status" value="1"/>
</dbReference>
<dbReference type="CDD" id="cd18316">
    <property type="entry name" value="BTB_POZ_KCTD-like"/>
    <property type="match status" value="1"/>
</dbReference>
<dbReference type="AlphaFoldDB" id="A0A0D2C2W8"/>
<dbReference type="EMBL" id="KN847045">
    <property type="protein sequence ID" value="KIW24835.1"/>
    <property type="molecule type" value="Genomic_DNA"/>
</dbReference>
<organism evidence="3 4">
    <name type="scientific">Cladophialophora immunda</name>
    <dbReference type="NCBI Taxonomy" id="569365"/>
    <lineage>
        <taxon>Eukaryota</taxon>
        <taxon>Fungi</taxon>
        <taxon>Dikarya</taxon>
        <taxon>Ascomycota</taxon>
        <taxon>Pezizomycotina</taxon>
        <taxon>Eurotiomycetes</taxon>
        <taxon>Chaetothyriomycetidae</taxon>
        <taxon>Chaetothyriales</taxon>
        <taxon>Herpotrichiellaceae</taxon>
        <taxon>Cladophialophora</taxon>
    </lineage>
</organism>
<name>A0A0D2C2W8_9EURO</name>
<evidence type="ECO:0000313" key="3">
    <source>
        <dbReference type="EMBL" id="KIW24835.1"/>
    </source>
</evidence>
<dbReference type="InterPro" id="IPR003131">
    <property type="entry name" value="T1-type_BTB"/>
</dbReference>
<dbReference type="PROSITE" id="PS50097">
    <property type="entry name" value="BTB"/>
    <property type="match status" value="1"/>
</dbReference>
<feature type="compositionally biased region" description="Acidic residues" evidence="1">
    <location>
        <begin position="1"/>
        <end position="12"/>
    </location>
</feature>
<dbReference type="HOGENOM" id="CLU_071647_1_0_1"/>
<protein>
    <recommendedName>
        <fullName evidence="2">BTB domain-containing protein</fullName>
    </recommendedName>
</protein>
<feature type="region of interest" description="Disordered" evidence="1">
    <location>
        <begin position="1"/>
        <end position="33"/>
    </location>
</feature>
<proteinExistence type="predicted"/>
<feature type="compositionally biased region" description="Low complexity" evidence="1">
    <location>
        <begin position="13"/>
        <end position="23"/>
    </location>
</feature>
<dbReference type="GO" id="GO:0051260">
    <property type="term" value="P:protein homooligomerization"/>
    <property type="evidence" value="ECO:0007669"/>
    <property type="project" value="InterPro"/>
</dbReference>
<reference evidence="3 4" key="1">
    <citation type="submission" date="2015-01" db="EMBL/GenBank/DDBJ databases">
        <title>The Genome Sequence of Cladophialophora immunda CBS83496.</title>
        <authorList>
            <consortium name="The Broad Institute Genomics Platform"/>
            <person name="Cuomo C."/>
            <person name="de Hoog S."/>
            <person name="Gorbushina A."/>
            <person name="Stielow B."/>
            <person name="Teixiera M."/>
            <person name="Abouelleil A."/>
            <person name="Chapman S.B."/>
            <person name="Priest M."/>
            <person name="Young S.K."/>
            <person name="Wortman J."/>
            <person name="Nusbaum C."/>
            <person name="Birren B."/>
        </authorList>
    </citation>
    <scope>NUCLEOTIDE SEQUENCE [LARGE SCALE GENOMIC DNA]</scope>
    <source>
        <strain evidence="3 4">CBS 83496</strain>
    </source>
</reference>
<feature type="domain" description="BTB" evidence="2">
    <location>
        <begin position="32"/>
        <end position="99"/>
    </location>
</feature>
<dbReference type="Gene3D" id="3.30.710.10">
    <property type="entry name" value="Potassium Channel Kv1.1, Chain A"/>
    <property type="match status" value="1"/>
</dbReference>
<dbReference type="STRING" id="569365.A0A0D2C2W8"/>
<dbReference type="VEuPathDB" id="FungiDB:PV07_10525"/>
<evidence type="ECO:0000256" key="1">
    <source>
        <dbReference type="SAM" id="MobiDB-lite"/>
    </source>
</evidence>
<dbReference type="GeneID" id="27349719"/>
<dbReference type="SMART" id="SM00225">
    <property type="entry name" value="BTB"/>
    <property type="match status" value="1"/>
</dbReference>
<accession>A0A0D2C2W8</accession>
<sequence>MSTDEQPQDQSDDNINILDDQQNTPFPPTTGNPITLQVGEQRFTTFRSTLTAKSPFFASLLSPQWQRVQADGSYFVDADGALFPYILRYLRSGALPIFYSSFGGHDYGMYQALLGEAQQFQIERLMDWLRNKEYEKAVKIEYSAQEYEGSKQLAKSCYSDLRVEYNPTWITRKVYICPRGIYSHRGNPSACGKSCMKAQGDAQKEFEDEDELRTLVISKRTVLDCELCLPE</sequence>
<evidence type="ECO:0000313" key="4">
    <source>
        <dbReference type="Proteomes" id="UP000054466"/>
    </source>
</evidence>
<dbReference type="InterPro" id="IPR000210">
    <property type="entry name" value="BTB/POZ_dom"/>
</dbReference>